<feature type="region of interest" description="Disordered" evidence="6">
    <location>
        <begin position="1218"/>
        <end position="1290"/>
    </location>
</feature>
<protein>
    <recommendedName>
        <fullName evidence="7">C2 domain-containing protein</fullName>
    </recommendedName>
</protein>
<dbReference type="Gene3D" id="2.60.40.150">
    <property type="entry name" value="C2 domain"/>
    <property type="match status" value="2"/>
</dbReference>
<feature type="domain" description="C2" evidence="7">
    <location>
        <begin position="799"/>
        <end position="951"/>
    </location>
</feature>
<comment type="caution">
    <text evidence="8">The sequence shown here is derived from an EMBL/GenBank/DDBJ whole genome shotgun (WGS) entry which is preliminary data.</text>
</comment>
<reference evidence="8" key="1">
    <citation type="journal article" date="2022" name="G3 (Bethesda)">
        <title>High quality genome of the basidiomycete yeast Dioszegia hungarica PDD-24b-2 isolated from cloud water.</title>
        <authorList>
            <person name="Jarrige D."/>
            <person name="Haridas S."/>
            <person name="Bleykasten-Grosshans C."/>
            <person name="Joly M."/>
            <person name="Nadalig T."/>
            <person name="Sancelme M."/>
            <person name="Vuilleumier S."/>
            <person name="Grigoriev I.V."/>
            <person name="Amato P."/>
            <person name="Bringel F."/>
        </authorList>
    </citation>
    <scope>NUCLEOTIDE SEQUENCE</scope>
    <source>
        <strain evidence="8">PDD-24b-2</strain>
    </source>
</reference>
<feature type="domain" description="C2" evidence="7">
    <location>
        <begin position="581"/>
        <end position="707"/>
    </location>
</feature>
<dbReference type="PANTHER" id="PTHR47348">
    <property type="entry name" value="MEIOTICALLY UP-REGULATED GENE 190 PROTEIN"/>
    <property type="match status" value="1"/>
</dbReference>
<accession>A0AA38LSX4</accession>
<feature type="compositionally biased region" description="Acidic residues" evidence="6">
    <location>
        <begin position="1225"/>
        <end position="1244"/>
    </location>
</feature>
<gene>
    <name evidence="8" type="ORF">MKK02DRAFT_38600</name>
</gene>
<dbReference type="Proteomes" id="UP001164286">
    <property type="component" value="Unassembled WGS sequence"/>
</dbReference>
<feature type="compositionally biased region" description="Basic residues" evidence="6">
    <location>
        <begin position="405"/>
        <end position="417"/>
    </location>
</feature>
<dbReference type="GO" id="GO:0061817">
    <property type="term" value="P:endoplasmic reticulum-plasma membrane tethering"/>
    <property type="evidence" value="ECO:0007669"/>
    <property type="project" value="InterPro"/>
</dbReference>
<dbReference type="Pfam" id="PF00168">
    <property type="entry name" value="C2"/>
    <property type="match status" value="2"/>
</dbReference>
<dbReference type="InterPro" id="IPR000008">
    <property type="entry name" value="C2_dom"/>
</dbReference>
<evidence type="ECO:0000256" key="3">
    <source>
        <dbReference type="ARBA" id="ARBA00022737"/>
    </source>
</evidence>
<keyword evidence="4" id="KW-0256">Endoplasmic reticulum</keyword>
<evidence type="ECO:0000259" key="7">
    <source>
        <dbReference type="PROSITE" id="PS50004"/>
    </source>
</evidence>
<feature type="region of interest" description="Disordered" evidence="6">
    <location>
        <begin position="842"/>
        <end position="873"/>
    </location>
</feature>
<evidence type="ECO:0000256" key="5">
    <source>
        <dbReference type="ARBA" id="ARBA00022989"/>
    </source>
</evidence>
<sequence length="1340" mass="146474">MSTNEVLPPALPPRKPSALQQPQEPISSTLPSDGEDSDSAMSTPPPLPPRGPRQIASSPLAPPLAFQAALPLQTETKAAPHIAPRPISVEITPATPQILSPVTPPSTTVTAASVTVAREIDYTVPEPPATATLPGPPIREELPEPPHTAPPYLTIPSSPPPAASSVPPPLPRRPTKAADSPLVVPLAIPESLPPVTTWIAVTVGVVILAYFRIVPLWLILLGVGGAGATVQAATVKVENEEDVRVLGKDRADMKHAVGWVNHLLYALFPLISTDVLTPFIDLLEDALIQQIPPIVTSVRLEAPALGSQPLLLTSLRAMSDEEWFASVSKPGPSSKTAAGTPEVKAHRKSVSGRHLGDMLKGSRRGKSDGVAAGPSEGMGRSRSASGSSLTSAVDVGDGRHEADKRRRRDRVLRRVKRTFKDHPTGDSPDSPTLISPLHHDDDIDADEEEDPQEAGQYVNFQIGFSYARPESTKHRKGYGLHVLGYFGIGVKGLGRTELPVYIDMLAIKGTINVRILLSATPPFASTATISFPRLPEFDISAKPLTRSTFNAMSLPGMKPYVQASIADVARTFVRPESYTLDVDRLLLGREAAFRTTSIGVLHIIIHSAEGLPKVDTMGTCDPYVAVGFAKYHKPMFSTRTIIDNQNPTWEEPAFVLVTSDEVESGESLRLRICDADRFSADDAVGIVEVELADLLDIASSSPHSDPIRRNDALKSDKPGMRVSGSLTWSVRFAPLWHLPPEEARRRVEEHRKLGKRKGDCDEAAPWWFDWVERVVGEKPEWVGERSERNKETAKWFLGEREKDEMEVMDKPAEGYRSGVLQFHIHQCVDLEVESIDGTYSASSSARKSAAGGRPALADLTDRTAAENPDPPSSYVEVHLNDRMVFRTRTKQVTPLPYFNAVSERFLRDWRSAKLVFVVRDERDREHDPILGIVTLRLEEAFKERSQFTRWYPLVGGLGWGRIRISLLWKPIDIHLPPRVSAFEIATLEIKSLAATDLSHLADKKGISVLLETEADKFVLGSDTSDTPTSNRNSLALSPSRPSTSSPRSPGFGPGSAGPPSPGIDGAAAEDGEMEWDITRPIRLAVEYRHSCSVLVSFITRHGVMRKKRVVGLASVRLNEVEDNTDLMRTVPIFATSSVKDAIVAGQAYAEVQANKDGVPLVRAPTREVPILGFVSLGLALRPGVSRAHRKLAKKDMRFNKVYEAWEADRDVRKELGVGRDTARIDEEDEGSSGEETDSDGEDEGAERRVKRTPSGRSVAGASAMSARSVGDEDSDEGFMSKSRAHQKALHKRHKGIFQLKIARTGKFVKDKIEAKLYARATDRRIRGADLDVEQEGQSRL</sequence>
<keyword evidence="5" id="KW-1133">Transmembrane helix</keyword>
<dbReference type="PANTHER" id="PTHR47348:SF3">
    <property type="entry name" value="MEIOTICALLY UP-REGULATED GENE 190 PROTEIN"/>
    <property type="match status" value="1"/>
</dbReference>
<evidence type="ECO:0000313" key="8">
    <source>
        <dbReference type="EMBL" id="KAI9633928.1"/>
    </source>
</evidence>
<dbReference type="PROSITE" id="PS50004">
    <property type="entry name" value="C2"/>
    <property type="match status" value="2"/>
</dbReference>
<dbReference type="SMART" id="SM00239">
    <property type="entry name" value="C2"/>
    <property type="match status" value="2"/>
</dbReference>
<keyword evidence="2" id="KW-0812">Transmembrane</keyword>
<dbReference type="InterPro" id="IPR037765">
    <property type="entry name" value="C2B_Tricalbin"/>
</dbReference>
<dbReference type="CDD" id="cd21676">
    <property type="entry name" value="SMP_Mug190"/>
    <property type="match status" value="1"/>
</dbReference>
<organism evidence="8 9">
    <name type="scientific">Dioszegia hungarica</name>
    <dbReference type="NCBI Taxonomy" id="4972"/>
    <lineage>
        <taxon>Eukaryota</taxon>
        <taxon>Fungi</taxon>
        <taxon>Dikarya</taxon>
        <taxon>Basidiomycota</taxon>
        <taxon>Agaricomycotina</taxon>
        <taxon>Tremellomycetes</taxon>
        <taxon>Tremellales</taxon>
        <taxon>Bulleribasidiaceae</taxon>
        <taxon>Dioszegia</taxon>
    </lineage>
</organism>
<feature type="region of interest" description="Disordered" evidence="6">
    <location>
        <begin position="123"/>
        <end position="175"/>
    </location>
</feature>
<evidence type="ECO:0000256" key="2">
    <source>
        <dbReference type="ARBA" id="ARBA00022692"/>
    </source>
</evidence>
<proteinExistence type="predicted"/>
<feature type="compositionally biased region" description="Pro residues" evidence="6">
    <location>
        <begin position="157"/>
        <end position="172"/>
    </location>
</feature>
<feature type="compositionally biased region" description="Polar residues" evidence="6">
    <location>
        <begin position="18"/>
        <end position="31"/>
    </location>
</feature>
<comment type="subcellular location">
    <subcellularLocation>
        <location evidence="1">Endoplasmic reticulum membrane</location>
    </subcellularLocation>
</comment>
<feature type="compositionally biased region" description="Low complexity" evidence="6">
    <location>
        <begin position="842"/>
        <end position="855"/>
    </location>
</feature>
<feature type="region of interest" description="Disordered" evidence="6">
    <location>
        <begin position="325"/>
        <end position="452"/>
    </location>
</feature>
<evidence type="ECO:0000256" key="6">
    <source>
        <dbReference type="SAM" id="MobiDB-lite"/>
    </source>
</evidence>
<name>A0AA38LSX4_9TREE</name>
<dbReference type="SUPFAM" id="SSF49562">
    <property type="entry name" value="C2 domain (Calcium/lipid-binding domain, CaLB)"/>
    <property type="match status" value="2"/>
</dbReference>
<dbReference type="EMBL" id="JAKWFO010000008">
    <property type="protein sequence ID" value="KAI9633928.1"/>
    <property type="molecule type" value="Genomic_DNA"/>
</dbReference>
<keyword evidence="5" id="KW-0472">Membrane</keyword>
<evidence type="ECO:0000256" key="1">
    <source>
        <dbReference type="ARBA" id="ARBA00004586"/>
    </source>
</evidence>
<feature type="compositionally biased region" description="Polar residues" evidence="6">
    <location>
        <begin position="1021"/>
        <end position="1036"/>
    </location>
</feature>
<evidence type="ECO:0000313" key="9">
    <source>
        <dbReference type="Proteomes" id="UP001164286"/>
    </source>
</evidence>
<keyword evidence="3" id="KW-0677">Repeat</keyword>
<dbReference type="InterPro" id="IPR035892">
    <property type="entry name" value="C2_domain_sf"/>
</dbReference>
<dbReference type="Pfam" id="PF25669">
    <property type="entry name" value="SMP_MUG190-like"/>
    <property type="match status" value="2"/>
</dbReference>
<feature type="compositionally biased region" description="Acidic residues" evidence="6">
    <location>
        <begin position="442"/>
        <end position="452"/>
    </location>
</feature>
<dbReference type="RefSeq" id="XP_052943705.1">
    <property type="nucleotide sequence ID" value="XM_053090179.1"/>
</dbReference>
<feature type="region of interest" description="Disordered" evidence="6">
    <location>
        <begin position="1"/>
        <end position="62"/>
    </location>
</feature>
<feature type="compositionally biased region" description="Low complexity" evidence="6">
    <location>
        <begin position="1037"/>
        <end position="1050"/>
    </location>
</feature>
<keyword evidence="9" id="KW-1185">Reference proteome</keyword>
<dbReference type="GeneID" id="77729384"/>
<feature type="region of interest" description="Disordered" evidence="6">
    <location>
        <begin position="1020"/>
        <end position="1067"/>
    </location>
</feature>
<dbReference type="CDD" id="cd04052">
    <property type="entry name" value="C2B_Tricalbin-like"/>
    <property type="match status" value="1"/>
</dbReference>
<dbReference type="GO" id="GO:0005789">
    <property type="term" value="C:endoplasmic reticulum membrane"/>
    <property type="evidence" value="ECO:0007669"/>
    <property type="project" value="UniProtKB-SubCell"/>
</dbReference>
<feature type="compositionally biased region" description="Low complexity" evidence="6">
    <location>
        <begin position="375"/>
        <end position="391"/>
    </location>
</feature>
<evidence type="ECO:0000256" key="4">
    <source>
        <dbReference type="ARBA" id="ARBA00022824"/>
    </source>
</evidence>